<protein>
    <recommendedName>
        <fullName evidence="4">Plasmid stabilization protein</fullName>
    </recommendedName>
</protein>
<dbReference type="EMBL" id="BMGD01000001">
    <property type="protein sequence ID" value="GGB53329.1"/>
    <property type="molecule type" value="Genomic_DNA"/>
</dbReference>
<reference evidence="3" key="1">
    <citation type="journal article" date="2019" name="Int. J. Syst. Evol. Microbiol.">
        <title>The Global Catalogue of Microorganisms (GCM) 10K type strain sequencing project: providing services to taxonomists for standard genome sequencing and annotation.</title>
        <authorList>
            <consortium name="The Broad Institute Genomics Platform"/>
            <consortium name="The Broad Institute Genome Sequencing Center for Infectious Disease"/>
            <person name="Wu L."/>
            <person name="Ma J."/>
        </authorList>
    </citation>
    <scope>NUCLEOTIDE SEQUENCE [LARGE SCALE GENOMIC DNA]</scope>
    <source>
        <strain evidence="3">CGMCC 1.12851</strain>
    </source>
</reference>
<accession>A0ABQ1IYB7</accession>
<dbReference type="RefSeq" id="WP_188512766.1">
    <property type="nucleotide sequence ID" value="NZ_BMGD01000001.1"/>
</dbReference>
<sequence>MSWLHDAVDHHHSCTQAAGGDNDLYRARERQPGTALVFRKRLLDKCAKLARLSATLGTQRSELATGLRSTSVGNYLIFFRYDESRVTVVAVLHASRDMTAHFDNG</sequence>
<keyword evidence="1" id="KW-1277">Toxin-antitoxin system</keyword>
<evidence type="ECO:0000313" key="2">
    <source>
        <dbReference type="EMBL" id="GGB53329.1"/>
    </source>
</evidence>
<dbReference type="InterPro" id="IPR035093">
    <property type="entry name" value="RelE/ParE_toxin_dom_sf"/>
</dbReference>
<gene>
    <name evidence="2" type="ORF">GCM10010833_05020</name>
</gene>
<evidence type="ECO:0000313" key="3">
    <source>
        <dbReference type="Proteomes" id="UP000614261"/>
    </source>
</evidence>
<name>A0ABQ1IYB7_9SPHN</name>
<keyword evidence="3" id="KW-1185">Reference proteome</keyword>
<proteinExistence type="predicted"/>
<evidence type="ECO:0000256" key="1">
    <source>
        <dbReference type="ARBA" id="ARBA00022649"/>
    </source>
</evidence>
<dbReference type="Pfam" id="PF05016">
    <property type="entry name" value="ParE_toxin"/>
    <property type="match status" value="1"/>
</dbReference>
<dbReference type="InterPro" id="IPR007712">
    <property type="entry name" value="RelE/ParE_toxin"/>
</dbReference>
<organism evidence="2 3">
    <name type="scientific">Blastomonas aquatica</name>
    <dbReference type="NCBI Taxonomy" id="1510276"/>
    <lineage>
        <taxon>Bacteria</taxon>
        <taxon>Pseudomonadati</taxon>
        <taxon>Pseudomonadota</taxon>
        <taxon>Alphaproteobacteria</taxon>
        <taxon>Sphingomonadales</taxon>
        <taxon>Sphingomonadaceae</taxon>
        <taxon>Blastomonas</taxon>
    </lineage>
</organism>
<dbReference type="Gene3D" id="3.30.2310.20">
    <property type="entry name" value="RelE-like"/>
    <property type="match status" value="1"/>
</dbReference>
<evidence type="ECO:0008006" key="4">
    <source>
        <dbReference type="Google" id="ProtNLM"/>
    </source>
</evidence>
<dbReference type="Proteomes" id="UP000614261">
    <property type="component" value="Unassembled WGS sequence"/>
</dbReference>
<comment type="caution">
    <text evidence="2">The sequence shown here is derived from an EMBL/GenBank/DDBJ whole genome shotgun (WGS) entry which is preliminary data.</text>
</comment>